<reference evidence="1" key="1">
    <citation type="submission" date="2023-10" db="EMBL/GenBank/DDBJ databases">
        <authorList>
            <person name="Chen Y."/>
            <person name="Shah S."/>
            <person name="Dougan E. K."/>
            <person name="Thang M."/>
            <person name="Chan C."/>
        </authorList>
    </citation>
    <scope>NUCLEOTIDE SEQUENCE [LARGE SCALE GENOMIC DNA]</scope>
</reference>
<sequence length="618" mass="64929">MADSKPIAPGRLILVWYGGAKAYWHDRLLLCQVQGTSWVIATPDDDIYEEDIMVLGGRPCMQGSVPHTIPANALLYRLPPLGQLHSNAEWRQIFDDGIAEAQMPRAALGVDDVAADAETVAVRDRVAVHGWDDGSGLPGGQAAAAPPAAGGALVPAAAGPPAGAAPPLAGGGAPAAGGAGVLAPPPGAAARPAGPAVVAPAGGAQWIVVASDGQPGAPSVGQDWSVDANAIIQGRFAFVKLGAATLVLECVGARKRELEAAIAAVPAAGRLAAAIAGPPTAGAPASADSPVRAADARALPVLCDQMGQRFRPCADGVGLLEEPPWKDFPIQGPRTILRLCNFIRDQGCVPRTRTEKWMRDAHIPDSDRVKHQHGSVMEAYNANPKAPRFEGGEHFQGLGKKVAAVAPLFTSRVALQLQGEGDGEILFQAWLMVASVASCRCLATRRGEEKLKATVLHFYPNLKRLNTKPLARFERPLKAWRRRRPALGRLPSPYPTVCGLAVALHLVGRTGVAVAVLVALSAYLRPGELCGLCVRDVAPPAVGFGPAYQSWSLILGPSDDNGDPQLEVQRRDRCASISTLIISEKSSEVNARLVELPPDVQEYREFCCSHLGDVLLGR</sequence>
<gene>
    <name evidence="1" type="ORF">PCOR1329_LOCUS59648</name>
</gene>
<keyword evidence="2" id="KW-1185">Reference proteome</keyword>
<accession>A0ABN9VSB6</accession>
<comment type="caution">
    <text evidence="1">The sequence shown here is derived from an EMBL/GenBank/DDBJ whole genome shotgun (WGS) entry which is preliminary data.</text>
</comment>
<name>A0ABN9VSB6_9DINO</name>
<organism evidence="1 2">
    <name type="scientific">Prorocentrum cordatum</name>
    <dbReference type="NCBI Taxonomy" id="2364126"/>
    <lineage>
        <taxon>Eukaryota</taxon>
        <taxon>Sar</taxon>
        <taxon>Alveolata</taxon>
        <taxon>Dinophyceae</taxon>
        <taxon>Prorocentrales</taxon>
        <taxon>Prorocentraceae</taxon>
        <taxon>Prorocentrum</taxon>
    </lineage>
</organism>
<feature type="non-terminal residue" evidence="1">
    <location>
        <position position="618"/>
    </location>
</feature>
<protein>
    <submittedName>
        <fullName evidence="1">Uncharacterized protein</fullName>
    </submittedName>
</protein>
<dbReference type="Proteomes" id="UP001189429">
    <property type="component" value="Unassembled WGS sequence"/>
</dbReference>
<evidence type="ECO:0000313" key="2">
    <source>
        <dbReference type="Proteomes" id="UP001189429"/>
    </source>
</evidence>
<evidence type="ECO:0000313" key="1">
    <source>
        <dbReference type="EMBL" id="CAK0874858.1"/>
    </source>
</evidence>
<dbReference type="EMBL" id="CAUYUJ010017443">
    <property type="protein sequence ID" value="CAK0874858.1"/>
    <property type="molecule type" value="Genomic_DNA"/>
</dbReference>
<proteinExistence type="predicted"/>